<feature type="domain" description="VHS" evidence="5">
    <location>
        <begin position="1063"/>
        <end position="1161"/>
    </location>
</feature>
<dbReference type="GO" id="GO:0004553">
    <property type="term" value="F:hydrolase activity, hydrolyzing O-glycosyl compounds"/>
    <property type="evidence" value="ECO:0007669"/>
    <property type="project" value="InterPro"/>
</dbReference>
<feature type="compositionally biased region" description="Basic and acidic residues" evidence="4">
    <location>
        <begin position="1026"/>
        <end position="1053"/>
    </location>
</feature>
<feature type="compositionally biased region" description="Basic and acidic residues" evidence="4">
    <location>
        <begin position="1331"/>
        <end position="1343"/>
    </location>
</feature>
<feature type="compositionally biased region" description="Low complexity" evidence="4">
    <location>
        <begin position="91"/>
        <end position="106"/>
    </location>
</feature>
<dbReference type="InterPro" id="IPR002014">
    <property type="entry name" value="VHS_dom"/>
</dbReference>
<evidence type="ECO:0000313" key="6">
    <source>
        <dbReference type="EMBL" id="PPR00910.1"/>
    </source>
</evidence>
<feature type="compositionally biased region" description="Low complexity" evidence="4">
    <location>
        <begin position="1441"/>
        <end position="1462"/>
    </location>
</feature>
<comment type="similarity">
    <text evidence="1">Belongs to the glycosyl hydrolase 3 family.</text>
</comment>
<proteinExistence type="inferred from homology"/>
<dbReference type="GO" id="GO:0035091">
    <property type="term" value="F:phosphatidylinositol binding"/>
    <property type="evidence" value="ECO:0007669"/>
    <property type="project" value="InterPro"/>
</dbReference>
<accession>A0A409YD30</accession>
<feature type="compositionally biased region" description="Gly residues" evidence="4">
    <location>
        <begin position="1612"/>
        <end position="1629"/>
    </location>
</feature>
<dbReference type="STRING" id="231916.A0A409YD30"/>
<dbReference type="PANTHER" id="PTHR30480">
    <property type="entry name" value="BETA-HEXOSAMINIDASE-RELATED"/>
    <property type="match status" value="1"/>
</dbReference>
<feature type="compositionally biased region" description="Basic and acidic residues" evidence="4">
    <location>
        <begin position="960"/>
        <end position="1019"/>
    </location>
</feature>
<feature type="region of interest" description="Disordered" evidence="4">
    <location>
        <begin position="1223"/>
        <end position="1266"/>
    </location>
</feature>
<dbReference type="SUPFAM" id="SSF48464">
    <property type="entry name" value="ENTH/VHS domain"/>
    <property type="match status" value="1"/>
</dbReference>
<evidence type="ECO:0000259" key="5">
    <source>
        <dbReference type="PROSITE" id="PS50179"/>
    </source>
</evidence>
<feature type="compositionally biased region" description="Polar residues" evidence="4">
    <location>
        <begin position="1716"/>
        <end position="1725"/>
    </location>
</feature>
<dbReference type="InterPro" id="IPR017853">
    <property type="entry name" value="GH"/>
</dbReference>
<feature type="region of interest" description="Disordered" evidence="4">
    <location>
        <begin position="1331"/>
        <end position="1380"/>
    </location>
</feature>
<organism evidence="6 7">
    <name type="scientific">Gymnopilus dilepis</name>
    <dbReference type="NCBI Taxonomy" id="231916"/>
    <lineage>
        <taxon>Eukaryota</taxon>
        <taxon>Fungi</taxon>
        <taxon>Dikarya</taxon>
        <taxon>Basidiomycota</taxon>
        <taxon>Agaricomycotina</taxon>
        <taxon>Agaricomycetes</taxon>
        <taxon>Agaricomycetidae</taxon>
        <taxon>Agaricales</taxon>
        <taxon>Agaricineae</taxon>
        <taxon>Hymenogastraceae</taxon>
        <taxon>Gymnopilus</taxon>
    </lineage>
</organism>
<keyword evidence="2" id="KW-0378">Hydrolase</keyword>
<feature type="compositionally biased region" description="Basic and acidic residues" evidence="4">
    <location>
        <begin position="846"/>
        <end position="857"/>
    </location>
</feature>
<dbReference type="CDD" id="cd21383">
    <property type="entry name" value="GAT_GGA_Tom1-like"/>
    <property type="match status" value="1"/>
</dbReference>
<keyword evidence="7" id="KW-1185">Reference proteome</keyword>
<feature type="region of interest" description="Disordered" evidence="4">
    <location>
        <begin position="1411"/>
        <end position="1754"/>
    </location>
</feature>
<evidence type="ECO:0000256" key="1">
    <source>
        <dbReference type="ARBA" id="ARBA00005336"/>
    </source>
</evidence>
<dbReference type="InterPro" id="IPR008942">
    <property type="entry name" value="ENTH_VHS"/>
</dbReference>
<feature type="compositionally biased region" description="Pro residues" evidence="4">
    <location>
        <begin position="1569"/>
        <end position="1587"/>
    </location>
</feature>
<dbReference type="InterPro" id="IPR036962">
    <property type="entry name" value="Glyco_hydro_3_N_sf"/>
</dbReference>
<dbReference type="EMBL" id="NHYE01000978">
    <property type="protein sequence ID" value="PPR00910.1"/>
    <property type="molecule type" value="Genomic_DNA"/>
</dbReference>
<evidence type="ECO:0000256" key="2">
    <source>
        <dbReference type="ARBA" id="ARBA00022801"/>
    </source>
</evidence>
<keyword evidence="3" id="KW-0326">Glycosidase</keyword>
<dbReference type="Proteomes" id="UP000284706">
    <property type="component" value="Unassembled WGS sequence"/>
</dbReference>
<name>A0A409YD30_9AGAR</name>
<evidence type="ECO:0000256" key="4">
    <source>
        <dbReference type="SAM" id="MobiDB-lite"/>
    </source>
</evidence>
<dbReference type="PANTHER" id="PTHR30480:SF16">
    <property type="entry name" value="GLYCOSIDE HYDROLASE FAMILY 3 DOMAIN PROTEIN"/>
    <property type="match status" value="1"/>
</dbReference>
<dbReference type="GO" id="GO:0016192">
    <property type="term" value="P:vesicle-mediated transport"/>
    <property type="evidence" value="ECO:0007669"/>
    <property type="project" value="UniProtKB-ARBA"/>
</dbReference>
<dbReference type="OrthoDB" id="4215304at2759"/>
<dbReference type="PROSITE" id="PS50179">
    <property type="entry name" value="VHS"/>
    <property type="match status" value="1"/>
</dbReference>
<sequence length="1802" mass="195681">MAATPANILVTDGMKREIGQHFVFGFHGFEPSENIKTLIREYHIGSVILMKRNIQSAAQTRKLVKDLQKIAKEAGHESPLLIGIDQENGAHPNPSHPHNPSNKHPLPSFLPGLVSAFSSPTAGTTFPGAMAIAATHSSELAEEVARASGEELRMVGINWTYAPVGDVNTDSRNPVIGVRSFGDDPHEVAKYAVSTLQGHLSAHVASCGKHFPGHGDTHVDSHLALPLIHKPHSALSTSELVPFRALVAAGVPSLMTGHMALPLITGSDTPCSLSRQVTHGWLKEDMEFQGVVVTDCLEMDAIADGGQGGVGVEEGAVRALEAGADVVMVCHTFERQRGAVERVWEAVGSGRLRWDEVRESGRRVQGMKDLFCTVHDGEKLGDDEWERKWAEMRQRHKELSERAYLRSTTVVWNAIGNKKVGGMDRIIPLDLDKVNENGGLVLFTPALESVNKAVDSGEVVQAQTQTQLTQAQQRSQQEEKDGVLRGPMGVRNTAGAHYVALARALEARKVDLKHVVYSAADSESDIAQTLESAGAGAAGSPSKVGGILFVLRNADQKPWQLEYLDRLRALVLKAKLNTVTPVVLVSSCGPYDLAGAEGDKYRDWTAYLATYEFTAEALEAAVKVVLGSAQGVMKKLFGAKTKSGKGSSRDFGEEGLKPQIPTPLYQKLATHGNHILQAPIGVAQPPALALAQGGLPPPGTPLPPPRSAAGADDERWEVVPTPLPSAMSTAPQGMPPDHLPNPHSPPSSALPPPSSAVQQIQAQHPQQLQQQQQGQAQGVGQPIATVTPPSRTSSFTSLQASTQQQQQAQAPLPSAQHHPSVGVLPPRSGSPMSTASATTNKLVKHRDRERERAERDAYAQSQSQSQSQSGDTNTKDKKKKKPSQPTAPVALGILRALDPPRAESGALSRQISEERATRTVSESGHGQGWGTSTYAGSVAGDRDLRSGYHRELSAGSGYGYREREPLPPPEKEKEKKRGFWSRDKDKDKDKEKERALEREREKALERERERERVERDRPPDLQAPGQRERPDNLNHAHPPHDQERGREPRRGEENGAELTRMIGYLTATASEDWALVLDVCDRASANEANAKEAVRALRREFKYGEPAAQLSAARLWAIMLRNSSDIFITQSTTRKFLDTLEDLLSSSRTSPVVRERLLEVVAAAAYASGSKKGHDRDGFKGLWRRVKPFDKPDEGVPFDTDDAMFHPPSSGRLSSGYDIPSVAYQEPTPPALESAPLTPAAPNPIKERSKRRSPTRSNRIIPPDEDMRRLFQECKIGQGNASLLAQALVTARPEDLKRQDIIREFYVKCRASQELIYAQIPWATAGAERAVANKEQRERERGAKNHTRNRTLSNDLHRAANAQGKDRSNSPPDGSEEGTQEEKLLAALLAANAELVEVLKQYDDLERVAMERKAEDRSRKEIRMDPRQRERLAAESGAGGDSWSAAGGGASATTTTTTASRTPSPPSPQLSYQSHQQHLQQQQQNHYQQQQQQQQQLSNNNPYQQQRHQYPYQQPPPAPPSTQLAQPRPKHPGLPESYSYSSDINLLGANNNSNINPSLSSVSTNPAPNSNPNPAPNPNLAPPPAAPHGPRSPAQAPSTHSRASSPATPSLGGHGHGVAAGAGAGGYGMVNGHSYAPSQGHQGNGYGSQHGHGAAYGQDYAGGRGQSYGEAGNRSEDDSDADYEVPVKPSAKALGKRKVVEPEVSAGPQFDPDDIYTTQQDNQFYGSGGQDPENLSDEEAYSDGHQRPAWARQPTHFVYDAVAERTKEWQMQLRQQEEQEGGRHMQQPQTVGVAPSNGNGGR</sequence>
<dbReference type="Gene3D" id="1.25.40.90">
    <property type="match status" value="1"/>
</dbReference>
<dbReference type="CDD" id="cd16980">
    <property type="entry name" value="VHS_Lsb5"/>
    <property type="match status" value="1"/>
</dbReference>
<feature type="region of interest" description="Disordered" evidence="4">
    <location>
        <begin position="689"/>
        <end position="1053"/>
    </location>
</feature>
<dbReference type="InParanoid" id="A0A409YD30"/>
<dbReference type="SUPFAM" id="SSF51445">
    <property type="entry name" value="(Trans)glycosidases"/>
    <property type="match status" value="1"/>
</dbReference>
<feature type="compositionally biased region" description="Low complexity" evidence="4">
    <location>
        <begin position="1469"/>
        <end position="1512"/>
    </location>
</feature>
<dbReference type="SMART" id="SM00288">
    <property type="entry name" value="VHS"/>
    <property type="match status" value="1"/>
</dbReference>
<dbReference type="GO" id="GO:0007034">
    <property type="term" value="P:vacuolar transport"/>
    <property type="evidence" value="ECO:0007669"/>
    <property type="project" value="UniProtKB-ARBA"/>
</dbReference>
<feature type="compositionally biased region" description="Polar residues" evidence="4">
    <location>
        <begin position="918"/>
        <end position="935"/>
    </location>
</feature>
<feature type="compositionally biased region" description="Low complexity" evidence="4">
    <location>
        <begin position="860"/>
        <end position="869"/>
    </location>
</feature>
<comment type="caution">
    <text evidence="6">The sequence shown here is derived from an EMBL/GenBank/DDBJ whole genome shotgun (WGS) entry which is preliminary data.</text>
</comment>
<dbReference type="InterPro" id="IPR050226">
    <property type="entry name" value="NagZ_Beta-hexosaminidase"/>
</dbReference>
<feature type="compositionally biased region" description="Polar residues" evidence="4">
    <location>
        <begin position="830"/>
        <end position="841"/>
    </location>
</feature>
<dbReference type="GO" id="GO:0005975">
    <property type="term" value="P:carbohydrate metabolic process"/>
    <property type="evidence" value="ECO:0007669"/>
    <property type="project" value="InterPro"/>
</dbReference>
<feature type="compositionally biased region" description="Polar residues" evidence="4">
    <location>
        <begin position="1595"/>
        <end position="1608"/>
    </location>
</feature>
<gene>
    <name evidence="6" type="ORF">CVT26_015520</name>
</gene>
<dbReference type="InterPro" id="IPR036881">
    <property type="entry name" value="Glyco_hydro_3_C_sf"/>
</dbReference>
<feature type="compositionally biased region" description="Basic and acidic residues" evidence="4">
    <location>
        <begin position="940"/>
        <end position="952"/>
    </location>
</feature>
<feature type="compositionally biased region" description="Low complexity" evidence="4">
    <location>
        <begin position="796"/>
        <end position="816"/>
    </location>
</feature>
<feature type="region of interest" description="Disordered" evidence="4">
    <location>
        <begin position="84"/>
        <end position="106"/>
    </location>
</feature>
<dbReference type="InterPro" id="IPR001764">
    <property type="entry name" value="Glyco_hydro_3_N"/>
</dbReference>
<dbReference type="Pfam" id="PF00790">
    <property type="entry name" value="VHS"/>
    <property type="match status" value="1"/>
</dbReference>
<evidence type="ECO:0000313" key="7">
    <source>
        <dbReference type="Proteomes" id="UP000284706"/>
    </source>
</evidence>
<feature type="compositionally biased region" description="Pro residues" evidence="4">
    <location>
        <begin position="695"/>
        <end position="706"/>
    </location>
</feature>
<feature type="region of interest" description="Disordered" evidence="4">
    <location>
        <begin position="1771"/>
        <end position="1802"/>
    </location>
</feature>
<protein>
    <recommendedName>
        <fullName evidence="5">VHS domain-containing protein</fullName>
    </recommendedName>
</protein>
<feature type="compositionally biased region" description="Basic and acidic residues" evidence="4">
    <location>
        <begin position="1411"/>
        <end position="1433"/>
    </location>
</feature>
<feature type="compositionally biased region" description="Pro residues" evidence="4">
    <location>
        <begin position="733"/>
        <end position="754"/>
    </location>
</feature>
<dbReference type="GO" id="GO:0043130">
    <property type="term" value="F:ubiquitin binding"/>
    <property type="evidence" value="ECO:0007669"/>
    <property type="project" value="InterPro"/>
</dbReference>
<dbReference type="GO" id="GO:0009254">
    <property type="term" value="P:peptidoglycan turnover"/>
    <property type="evidence" value="ECO:0007669"/>
    <property type="project" value="TreeGrafter"/>
</dbReference>
<reference evidence="6 7" key="1">
    <citation type="journal article" date="2018" name="Evol. Lett.">
        <title>Horizontal gene cluster transfer increased hallucinogenic mushroom diversity.</title>
        <authorList>
            <person name="Reynolds H.T."/>
            <person name="Vijayakumar V."/>
            <person name="Gluck-Thaler E."/>
            <person name="Korotkin H.B."/>
            <person name="Matheny P.B."/>
            <person name="Slot J.C."/>
        </authorList>
    </citation>
    <scope>NUCLEOTIDE SEQUENCE [LARGE SCALE GENOMIC DNA]</scope>
    <source>
        <strain evidence="6 7">SRW20</strain>
    </source>
</reference>
<dbReference type="Gene3D" id="3.20.20.300">
    <property type="entry name" value="Glycoside hydrolase, family 3, N-terminal domain"/>
    <property type="match status" value="1"/>
</dbReference>
<evidence type="ECO:0000256" key="3">
    <source>
        <dbReference type="ARBA" id="ARBA00023295"/>
    </source>
</evidence>
<dbReference type="Gene3D" id="3.40.50.1700">
    <property type="entry name" value="Glycoside hydrolase family 3 C-terminal domain"/>
    <property type="match status" value="1"/>
</dbReference>
<feature type="compositionally biased region" description="Low complexity" evidence="4">
    <location>
        <begin position="1545"/>
        <end position="1568"/>
    </location>
</feature>
<feature type="compositionally biased region" description="Low complexity" evidence="4">
    <location>
        <begin position="755"/>
        <end position="784"/>
    </location>
</feature>
<dbReference type="Pfam" id="PF00933">
    <property type="entry name" value="Glyco_hydro_3"/>
    <property type="match status" value="1"/>
</dbReference>